<evidence type="ECO:0000256" key="1">
    <source>
        <dbReference type="SAM" id="Coils"/>
    </source>
</evidence>
<reference evidence="2 3" key="1">
    <citation type="submission" date="2018-03" db="EMBL/GenBank/DDBJ databases">
        <title>Whole genome sequencing of Histamine producing bacteria.</title>
        <authorList>
            <person name="Butler K."/>
        </authorList>
    </citation>
    <scope>NUCLEOTIDE SEQUENCE [LARGE SCALE GENOMIC DNA]</scope>
    <source>
        <strain evidence="2 3">JCM 13586</strain>
    </source>
</reference>
<dbReference type="PROSITE" id="PS51257">
    <property type="entry name" value="PROKAR_LIPOPROTEIN"/>
    <property type="match status" value="1"/>
</dbReference>
<comment type="caution">
    <text evidence="2">The sequence shown here is derived from an EMBL/GenBank/DDBJ whole genome shotgun (WGS) entry which is preliminary data.</text>
</comment>
<evidence type="ECO:0000313" key="2">
    <source>
        <dbReference type="EMBL" id="PSU34983.1"/>
    </source>
</evidence>
<evidence type="ECO:0000313" key="3">
    <source>
        <dbReference type="Proteomes" id="UP000241222"/>
    </source>
</evidence>
<protein>
    <submittedName>
        <fullName evidence="2">Uncharacterized protein</fullName>
    </submittedName>
</protein>
<dbReference type="EMBL" id="PYMH01000002">
    <property type="protein sequence ID" value="PSU34983.1"/>
    <property type="molecule type" value="Genomic_DNA"/>
</dbReference>
<name>A0A2T3J1Q6_9GAMM</name>
<dbReference type="RefSeq" id="WP_107348306.1">
    <property type="nucleotide sequence ID" value="NZ_PYMH01000002.1"/>
</dbReference>
<accession>A0A2T3J1Q6</accession>
<dbReference type="AlphaFoldDB" id="A0A2T3J1Q6"/>
<keyword evidence="3" id="KW-1185">Reference proteome</keyword>
<keyword evidence="1" id="KW-0175">Coiled coil</keyword>
<gene>
    <name evidence="2" type="ORF">C9I99_07905</name>
</gene>
<feature type="coiled-coil region" evidence="1">
    <location>
        <begin position="104"/>
        <end position="138"/>
    </location>
</feature>
<proteinExistence type="predicted"/>
<organism evidence="2 3">
    <name type="scientific">Photobacterium lutimaris</name>
    <dbReference type="NCBI Taxonomy" id="388278"/>
    <lineage>
        <taxon>Bacteria</taxon>
        <taxon>Pseudomonadati</taxon>
        <taxon>Pseudomonadota</taxon>
        <taxon>Gammaproteobacteria</taxon>
        <taxon>Vibrionales</taxon>
        <taxon>Vibrionaceae</taxon>
        <taxon>Photobacterium</taxon>
    </lineage>
</organism>
<sequence length="453" mass="50683">MIQMIKYNKALILGLFLSISCSFYQPIKPVNASTIAGTAAVSGIIQQIQDTISILLEQLNNHASARSFQLRMELIFLQSELANNVDELLDKTFSELTEQQQTLFENISHTINDIEGNISELEENVDLMTSKVEHILAQIPTIGEEPRLRKTEPLYINTPSDSASEISFKLSGSFMNHGEANLKFGDESCKMNGHTDTKVEFICPSTIFNKDIDKINYYSGDLVLTGEMSFLDKIGNILGGSKPIKAYKIPLTVIPNKLGTYHLIAYHEIDNKQVVPRTEAYGRTNEHCKKDQSYEYNFGPHKPGWEIDVNSIAVSRECVRRSSYQIVNLSSVGFQIKTTATNSGTCVRDPVFGSVVSWDGRGCESGKVSWTEFKNTPVPSKKVLGEGILNWGEAVSFELPERYKSFLLKVNTIDGRVINLNKSTPTRWFKVERDGTSKSIIISPSSLLDAMRR</sequence>
<dbReference type="Proteomes" id="UP000241222">
    <property type="component" value="Unassembled WGS sequence"/>
</dbReference>